<sequence length="356" mass="38402">MIKTGQRGRIAARNAYWALPYLVPFMLLGAPTASAASCSADTLEQLRSPAEAATRPIEIDCDLTLQKNAVITVPIAFSGSRASGTTMDCNGATLDGTKPKSRTIVIRSVQRKDGTWDTPRDIHIRNCTIKGDIRIEGLGHNGEAEKVRESSLTPGHTQRAQSIAPSDIVLSQNRFIANVGTPVYIAPGVTNVIVENSRFTGKTVSAVIYLDAESARNRVIGNTFETSASQREIIAIDGSAENLIEKNTFVNPVKGGVFLYRNCGEGGTIRHQAPQRNVISGNSFRYKDWLAMPAVWLGSRQGVRKYCMTRPTASFGSGASPLDYAQNNRVTGNRLSGGVATFVLNSDANNVVSDNR</sequence>
<feature type="domain" description="Right handed beta helix" evidence="2">
    <location>
        <begin position="148"/>
        <end position="271"/>
    </location>
</feature>
<dbReference type="InterPro" id="IPR012334">
    <property type="entry name" value="Pectin_lyas_fold"/>
</dbReference>
<evidence type="ECO:0000313" key="3">
    <source>
        <dbReference type="EMBL" id="MBB6507985.1"/>
    </source>
</evidence>
<dbReference type="Gene3D" id="2.160.20.10">
    <property type="entry name" value="Single-stranded right-handed beta-helix, Pectin lyase-like"/>
    <property type="match status" value="1"/>
</dbReference>
<evidence type="ECO:0000259" key="2">
    <source>
        <dbReference type="Pfam" id="PF13229"/>
    </source>
</evidence>
<dbReference type="InterPro" id="IPR039448">
    <property type="entry name" value="Beta_helix"/>
</dbReference>
<dbReference type="EMBL" id="JACHBU010000002">
    <property type="protein sequence ID" value="MBB6507985.1"/>
    <property type="molecule type" value="Genomic_DNA"/>
</dbReference>
<evidence type="ECO:0000256" key="1">
    <source>
        <dbReference type="SAM" id="SignalP"/>
    </source>
</evidence>
<feature type="signal peptide" evidence="1">
    <location>
        <begin position="1"/>
        <end position="35"/>
    </location>
</feature>
<protein>
    <recommendedName>
        <fullName evidence="2">Right handed beta helix domain-containing protein</fullName>
    </recommendedName>
</protein>
<keyword evidence="4" id="KW-1185">Reference proteome</keyword>
<keyword evidence="1" id="KW-0732">Signal</keyword>
<dbReference type="SUPFAM" id="SSF51126">
    <property type="entry name" value="Pectin lyase-like"/>
    <property type="match status" value="1"/>
</dbReference>
<feature type="chain" id="PRO_5031389334" description="Right handed beta helix domain-containing protein" evidence="1">
    <location>
        <begin position="36"/>
        <end position="356"/>
    </location>
</feature>
<organism evidence="3 4">
    <name type="scientific">Rhizobium soli</name>
    <dbReference type="NCBI Taxonomy" id="424798"/>
    <lineage>
        <taxon>Bacteria</taxon>
        <taxon>Pseudomonadati</taxon>
        <taxon>Pseudomonadota</taxon>
        <taxon>Alphaproteobacteria</taxon>
        <taxon>Hyphomicrobiales</taxon>
        <taxon>Rhizobiaceae</taxon>
        <taxon>Rhizobium/Agrobacterium group</taxon>
        <taxon>Rhizobium</taxon>
    </lineage>
</organism>
<dbReference type="Pfam" id="PF13229">
    <property type="entry name" value="Beta_helix"/>
    <property type="match status" value="1"/>
</dbReference>
<reference evidence="3 4" key="1">
    <citation type="submission" date="2020-08" db="EMBL/GenBank/DDBJ databases">
        <title>The Agave Microbiome: Exploring the role of microbial communities in plant adaptations to desert environments.</title>
        <authorList>
            <person name="Partida-Martinez L.P."/>
        </authorList>
    </citation>
    <scope>NUCLEOTIDE SEQUENCE [LARGE SCALE GENOMIC DNA]</scope>
    <source>
        <strain evidence="3 4">AS3.12</strain>
    </source>
</reference>
<name>A0A7X0JHZ9_9HYPH</name>
<dbReference type="AlphaFoldDB" id="A0A7X0JHZ9"/>
<dbReference type="RefSeq" id="WP_246453884.1">
    <property type="nucleotide sequence ID" value="NZ_JACHBU010000002.1"/>
</dbReference>
<accession>A0A7X0JHZ9</accession>
<evidence type="ECO:0000313" key="4">
    <source>
        <dbReference type="Proteomes" id="UP000585437"/>
    </source>
</evidence>
<dbReference type="Proteomes" id="UP000585437">
    <property type="component" value="Unassembled WGS sequence"/>
</dbReference>
<comment type="caution">
    <text evidence="3">The sequence shown here is derived from an EMBL/GenBank/DDBJ whole genome shotgun (WGS) entry which is preliminary data.</text>
</comment>
<proteinExistence type="predicted"/>
<dbReference type="InterPro" id="IPR011050">
    <property type="entry name" value="Pectin_lyase_fold/virulence"/>
</dbReference>
<gene>
    <name evidence="3" type="ORF">F4695_001317</name>
</gene>